<accession>A0A935K1I0</accession>
<organism evidence="1 2">
    <name type="scientific">Candidatus Dechloromonas phosphorivorans</name>
    <dbReference type="NCBI Taxonomy" id="2899244"/>
    <lineage>
        <taxon>Bacteria</taxon>
        <taxon>Pseudomonadati</taxon>
        <taxon>Pseudomonadota</taxon>
        <taxon>Betaproteobacteria</taxon>
        <taxon>Rhodocyclales</taxon>
        <taxon>Azonexaceae</taxon>
        <taxon>Dechloromonas</taxon>
    </lineage>
</organism>
<evidence type="ECO:0008006" key="3">
    <source>
        <dbReference type="Google" id="ProtNLM"/>
    </source>
</evidence>
<dbReference type="Proteomes" id="UP000739411">
    <property type="component" value="Unassembled WGS sequence"/>
</dbReference>
<evidence type="ECO:0000313" key="1">
    <source>
        <dbReference type="EMBL" id="MBK7414733.1"/>
    </source>
</evidence>
<reference evidence="1 2" key="1">
    <citation type="submission" date="2020-10" db="EMBL/GenBank/DDBJ databases">
        <title>Connecting structure to function with the recovery of over 1000 high-quality activated sludge metagenome-assembled genomes encoding full-length rRNA genes using long-read sequencing.</title>
        <authorList>
            <person name="Singleton C.M."/>
            <person name="Petriglieri F."/>
            <person name="Kristensen J.M."/>
            <person name="Kirkegaard R.H."/>
            <person name="Michaelsen T.Y."/>
            <person name="Andersen M.H."/>
            <person name="Karst S.M."/>
            <person name="Dueholm M.S."/>
            <person name="Nielsen P.H."/>
            <person name="Albertsen M."/>
        </authorList>
    </citation>
    <scope>NUCLEOTIDE SEQUENCE [LARGE SCALE GENOMIC DNA]</scope>
    <source>
        <strain evidence="1">EsbW_18-Q3-R4-48_BATAC.463</strain>
    </source>
</reference>
<name>A0A935K1I0_9RHOO</name>
<evidence type="ECO:0000313" key="2">
    <source>
        <dbReference type="Proteomes" id="UP000739411"/>
    </source>
</evidence>
<protein>
    <recommendedName>
        <fullName evidence="3">Lipoprotein SmpA/OmlA domain-containing protein</fullName>
    </recommendedName>
</protein>
<dbReference type="AlphaFoldDB" id="A0A935K1I0"/>
<dbReference type="EMBL" id="JADJMS010000012">
    <property type="protein sequence ID" value="MBK7414733.1"/>
    <property type="molecule type" value="Genomic_DNA"/>
</dbReference>
<comment type="caution">
    <text evidence="1">The sequence shown here is derived from an EMBL/GenBank/DDBJ whole genome shotgun (WGS) entry which is preliminary data.</text>
</comment>
<sequence length="96" mass="10895">MREDPRINNAAWSLDVRQAIAQGKVLIGMTKEQAIVALGYPLPTRTPNLDSNVWRYWQNSSVQYDVYWENERVAQVAKASEIRGGLPVVVPTKQLK</sequence>
<proteinExistence type="predicted"/>
<gene>
    <name evidence="1" type="ORF">IPJ38_06035</name>
</gene>